<accession>A0A9W7LW57</accession>
<feature type="region of interest" description="Disordered" evidence="1">
    <location>
        <begin position="78"/>
        <end position="130"/>
    </location>
</feature>
<sequence length="130" mass="14219">MESSRTVSEDNQTSNPSSSRIPAHVFAPTSTSSQAEWSTASNESLFSIHMGNTSFNESRELDYSPVMASPLFEFPVTSAATPKSREDAAATETMRDKESHQHKNVDKESDFGRSMSQLSDASGKSFAFPM</sequence>
<gene>
    <name evidence="2" type="ORF">HRI_001486400</name>
</gene>
<evidence type="ECO:0000313" key="3">
    <source>
        <dbReference type="Proteomes" id="UP001165190"/>
    </source>
</evidence>
<dbReference type="PANTHER" id="PTHR33673:SF38">
    <property type="entry name" value="CHROMODOMAIN-HELICASE-DNA-BINDING PROTEIN 7-LIKE"/>
    <property type="match status" value="1"/>
</dbReference>
<proteinExistence type="predicted"/>
<organism evidence="2 3">
    <name type="scientific">Hibiscus trionum</name>
    <name type="common">Flower of an hour</name>
    <dbReference type="NCBI Taxonomy" id="183268"/>
    <lineage>
        <taxon>Eukaryota</taxon>
        <taxon>Viridiplantae</taxon>
        <taxon>Streptophyta</taxon>
        <taxon>Embryophyta</taxon>
        <taxon>Tracheophyta</taxon>
        <taxon>Spermatophyta</taxon>
        <taxon>Magnoliopsida</taxon>
        <taxon>eudicotyledons</taxon>
        <taxon>Gunneridae</taxon>
        <taxon>Pentapetalae</taxon>
        <taxon>rosids</taxon>
        <taxon>malvids</taxon>
        <taxon>Malvales</taxon>
        <taxon>Malvaceae</taxon>
        <taxon>Malvoideae</taxon>
        <taxon>Hibiscus</taxon>
    </lineage>
</organism>
<name>A0A9W7LW57_HIBTR</name>
<reference evidence="2" key="1">
    <citation type="submission" date="2023-05" db="EMBL/GenBank/DDBJ databases">
        <title>Genome and transcriptome analyses reveal genes involved in the formation of fine ridges on petal epidermal cells in Hibiscus trionum.</title>
        <authorList>
            <person name="Koshimizu S."/>
            <person name="Masuda S."/>
            <person name="Ishii T."/>
            <person name="Shirasu K."/>
            <person name="Hoshino A."/>
            <person name="Arita M."/>
        </authorList>
    </citation>
    <scope>NUCLEOTIDE SEQUENCE</scope>
    <source>
        <strain evidence="2">Hamamatsu line</strain>
    </source>
</reference>
<dbReference type="PANTHER" id="PTHR33673">
    <property type="entry name" value="SUPPRESSOR SRP40-LIKE PROTEIN"/>
    <property type="match status" value="1"/>
</dbReference>
<feature type="compositionally biased region" description="Polar residues" evidence="1">
    <location>
        <begin position="1"/>
        <end position="20"/>
    </location>
</feature>
<dbReference type="AlphaFoldDB" id="A0A9W7LW57"/>
<comment type="caution">
    <text evidence="2">The sequence shown here is derived from an EMBL/GenBank/DDBJ whole genome shotgun (WGS) entry which is preliminary data.</text>
</comment>
<dbReference type="EMBL" id="BSYR01000015">
    <property type="protein sequence ID" value="GMI78171.1"/>
    <property type="molecule type" value="Genomic_DNA"/>
</dbReference>
<keyword evidence="3" id="KW-1185">Reference proteome</keyword>
<dbReference type="OrthoDB" id="1707722at2759"/>
<feature type="compositionally biased region" description="Polar residues" evidence="1">
    <location>
        <begin position="28"/>
        <end position="39"/>
    </location>
</feature>
<dbReference type="Proteomes" id="UP001165190">
    <property type="component" value="Unassembled WGS sequence"/>
</dbReference>
<evidence type="ECO:0000313" key="2">
    <source>
        <dbReference type="EMBL" id="GMI78171.1"/>
    </source>
</evidence>
<feature type="region of interest" description="Disordered" evidence="1">
    <location>
        <begin position="1"/>
        <end position="39"/>
    </location>
</feature>
<evidence type="ECO:0000256" key="1">
    <source>
        <dbReference type="SAM" id="MobiDB-lite"/>
    </source>
</evidence>
<feature type="compositionally biased region" description="Basic and acidic residues" evidence="1">
    <location>
        <begin position="83"/>
        <end position="111"/>
    </location>
</feature>
<protein>
    <submittedName>
        <fullName evidence="2">Uncharacterized protein</fullName>
    </submittedName>
</protein>